<evidence type="ECO:0000313" key="7">
    <source>
        <dbReference type="EMBL" id="BDU72144.1"/>
    </source>
</evidence>
<evidence type="ECO:0008006" key="9">
    <source>
        <dbReference type="Google" id="ProtNLM"/>
    </source>
</evidence>
<keyword evidence="3 6" id="KW-0812">Transmembrane</keyword>
<dbReference type="Pfam" id="PF03631">
    <property type="entry name" value="Virul_fac_BrkB"/>
    <property type="match status" value="1"/>
</dbReference>
<dbReference type="Proteomes" id="UP001238179">
    <property type="component" value="Chromosome"/>
</dbReference>
<dbReference type="GO" id="GO:0005886">
    <property type="term" value="C:plasma membrane"/>
    <property type="evidence" value="ECO:0007669"/>
    <property type="project" value="UniProtKB-SubCell"/>
</dbReference>
<comment type="subcellular location">
    <subcellularLocation>
        <location evidence="1">Cell membrane</location>
        <topology evidence="1">Multi-pass membrane protein</topology>
    </subcellularLocation>
</comment>
<evidence type="ECO:0000256" key="5">
    <source>
        <dbReference type="ARBA" id="ARBA00023136"/>
    </source>
</evidence>
<evidence type="ECO:0000256" key="6">
    <source>
        <dbReference type="SAM" id="Phobius"/>
    </source>
</evidence>
<accession>A0AA48GJA2</accession>
<dbReference type="PANTHER" id="PTHR30213">
    <property type="entry name" value="INNER MEMBRANE PROTEIN YHJD"/>
    <property type="match status" value="1"/>
</dbReference>
<dbReference type="NCBIfam" id="TIGR00765">
    <property type="entry name" value="yihY_not_rbn"/>
    <property type="match status" value="1"/>
</dbReference>
<keyword evidence="4 6" id="KW-1133">Transmembrane helix</keyword>
<feature type="transmembrane region" description="Helical" evidence="6">
    <location>
        <begin position="224"/>
        <end position="248"/>
    </location>
</feature>
<name>A0AA48GJA2_9BACT</name>
<feature type="transmembrane region" description="Helical" evidence="6">
    <location>
        <begin position="192"/>
        <end position="212"/>
    </location>
</feature>
<protein>
    <recommendedName>
        <fullName evidence="9">YihY/virulence factor BrkB family protein</fullName>
    </recommendedName>
</protein>
<evidence type="ECO:0000256" key="3">
    <source>
        <dbReference type="ARBA" id="ARBA00022692"/>
    </source>
</evidence>
<evidence type="ECO:0000256" key="1">
    <source>
        <dbReference type="ARBA" id="ARBA00004651"/>
    </source>
</evidence>
<reference evidence="8" key="1">
    <citation type="journal article" date="2023" name="Int. J. Syst. Evol. Microbiol.">
        <title>Mesoterricola silvestris gen. nov., sp. nov., Mesoterricola sediminis sp. nov., Geothrix oryzae sp. nov., Geothrix edaphica sp. nov., Geothrix rubra sp. nov., and Geothrix limicola sp. nov., six novel members of Acidobacteriota isolated from soils.</title>
        <authorList>
            <person name="Itoh H."/>
            <person name="Sugisawa Y."/>
            <person name="Mise K."/>
            <person name="Xu Z."/>
            <person name="Kuniyasu M."/>
            <person name="Ushijima N."/>
            <person name="Kawano K."/>
            <person name="Kobayashi E."/>
            <person name="Shiratori Y."/>
            <person name="Masuda Y."/>
            <person name="Senoo K."/>
        </authorList>
    </citation>
    <scope>NUCLEOTIDE SEQUENCE [LARGE SCALE GENOMIC DNA]</scope>
    <source>
        <strain evidence="8">W79</strain>
    </source>
</reference>
<evidence type="ECO:0000313" key="8">
    <source>
        <dbReference type="Proteomes" id="UP001238179"/>
    </source>
</evidence>
<feature type="transmembrane region" description="Helical" evidence="6">
    <location>
        <begin position="52"/>
        <end position="80"/>
    </location>
</feature>
<feature type="transmembrane region" description="Helical" evidence="6">
    <location>
        <begin position="158"/>
        <end position="180"/>
    </location>
</feature>
<keyword evidence="5 6" id="KW-0472">Membrane</keyword>
<evidence type="ECO:0000256" key="4">
    <source>
        <dbReference type="ARBA" id="ARBA00022989"/>
    </source>
</evidence>
<sequence>MEQAVSNFRSSLANQANGLYDRAARAFPPFGKGGDFIREVLRKYHHDDCLSYAASLSFFMTISLIPLTTLFFKLLVLMLGSGAYSASLQRAIGSMYPYLPQGFIADSIAHSRRIGGIGLSWVVLLVGAHWGVNQLDRSLSHIFGLRIKVHRQTRKHNLLRRLGVVLMGLAFLVILLTAGFEWSLRRQAPFSPILMFTFLPPCLGLLLITLILQHIPRRHVKFRHAFLGGAVTTSLWWVAKAGFGYYLIHTPTWGILYGSLGSLMAALVFLYYSCAIFMLGAEVTAAFYRHETGAYEVAKGR</sequence>
<dbReference type="InterPro" id="IPR017039">
    <property type="entry name" value="Virul_fac_BrkB"/>
</dbReference>
<dbReference type="PIRSF" id="PIRSF035875">
    <property type="entry name" value="RNase_BN"/>
    <property type="match status" value="1"/>
</dbReference>
<keyword evidence="8" id="KW-1185">Reference proteome</keyword>
<keyword evidence="2" id="KW-1003">Cell membrane</keyword>
<feature type="transmembrane region" description="Helical" evidence="6">
    <location>
        <begin position="254"/>
        <end position="279"/>
    </location>
</feature>
<evidence type="ECO:0000256" key="2">
    <source>
        <dbReference type="ARBA" id="ARBA00022475"/>
    </source>
</evidence>
<dbReference type="EMBL" id="AP027080">
    <property type="protein sequence ID" value="BDU72144.1"/>
    <property type="molecule type" value="Genomic_DNA"/>
</dbReference>
<gene>
    <name evidence="7" type="ORF">METEAL_13180</name>
</gene>
<organism evidence="7 8">
    <name type="scientific">Mesoterricola silvestris</name>
    <dbReference type="NCBI Taxonomy" id="2927979"/>
    <lineage>
        <taxon>Bacteria</taxon>
        <taxon>Pseudomonadati</taxon>
        <taxon>Acidobacteriota</taxon>
        <taxon>Holophagae</taxon>
        <taxon>Holophagales</taxon>
        <taxon>Holophagaceae</taxon>
        <taxon>Mesoterricola</taxon>
    </lineage>
</organism>
<dbReference type="AlphaFoldDB" id="A0AA48GJA2"/>
<dbReference type="PANTHER" id="PTHR30213:SF0">
    <property type="entry name" value="UPF0761 MEMBRANE PROTEIN YIHY"/>
    <property type="match status" value="1"/>
</dbReference>
<proteinExistence type="predicted"/>
<dbReference type="KEGG" id="msil:METEAL_13180"/>
<dbReference type="RefSeq" id="WP_316415052.1">
    <property type="nucleotide sequence ID" value="NZ_AP027080.1"/>
</dbReference>